<evidence type="ECO:0000256" key="2">
    <source>
        <dbReference type="SAM" id="SignalP"/>
    </source>
</evidence>
<dbReference type="Gene3D" id="3.40.30.10">
    <property type="entry name" value="Glutaredoxin"/>
    <property type="match status" value="1"/>
</dbReference>
<keyword evidence="4" id="KW-0413">Isomerase</keyword>
<dbReference type="InterPro" id="IPR013766">
    <property type="entry name" value="Thioredoxin_domain"/>
</dbReference>
<proteinExistence type="predicted"/>
<keyword evidence="2" id="KW-0732">Signal</keyword>
<keyword evidence="1" id="KW-0676">Redox-active center</keyword>
<evidence type="ECO:0000313" key="4">
    <source>
        <dbReference type="EMBL" id="SIT85661.1"/>
    </source>
</evidence>
<dbReference type="GO" id="GO:0016209">
    <property type="term" value="F:antioxidant activity"/>
    <property type="evidence" value="ECO:0007669"/>
    <property type="project" value="InterPro"/>
</dbReference>
<dbReference type="EMBL" id="FTPR01000001">
    <property type="protein sequence ID" value="SIT85661.1"/>
    <property type="molecule type" value="Genomic_DNA"/>
</dbReference>
<dbReference type="AlphaFoldDB" id="A0A1R3X410"/>
<dbReference type="Proteomes" id="UP000186997">
    <property type="component" value="Unassembled WGS sequence"/>
</dbReference>
<feature type="signal peptide" evidence="2">
    <location>
        <begin position="1"/>
        <end position="22"/>
    </location>
</feature>
<dbReference type="PANTHER" id="PTHR42852">
    <property type="entry name" value="THIOL:DISULFIDE INTERCHANGE PROTEIN DSBE"/>
    <property type="match status" value="1"/>
</dbReference>
<evidence type="ECO:0000313" key="5">
    <source>
        <dbReference type="Proteomes" id="UP000186997"/>
    </source>
</evidence>
<dbReference type="Pfam" id="PF00578">
    <property type="entry name" value="AhpC-TSA"/>
    <property type="match status" value="1"/>
</dbReference>
<feature type="domain" description="Thioredoxin" evidence="3">
    <location>
        <begin position="41"/>
        <end position="183"/>
    </location>
</feature>
<dbReference type="InterPro" id="IPR050553">
    <property type="entry name" value="Thioredoxin_ResA/DsbE_sf"/>
</dbReference>
<evidence type="ECO:0000256" key="1">
    <source>
        <dbReference type="ARBA" id="ARBA00023284"/>
    </source>
</evidence>
<keyword evidence="5" id="KW-1185">Reference proteome</keyword>
<organism evidence="4 5">
    <name type="scientific">Yoonia rosea</name>
    <dbReference type="NCBI Taxonomy" id="287098"/>
    <lineage>
        <taxon>Bacteria</taxon>
        <taxon>Pseudomonadati</taxon>
        <taxon>Pseudomonadota</taxon>
        <taxon>Alphaproteobacteria</taxon>
        <taxon>Rhodobacterales</taxon>
        <taxon>Paracoccaceae</taxon>
        <taxon>Yoonia</taxon>
    </lineage>
</organism>
<dbReference type="PANTHER" id="PTHR42852:SF18">
    <property type="entry name" value="CHROMOSOME UNDETERMINED SCAFFOLD_47, WHOLE GENOME SHOTGUN SEQUENCE"/>
    <property type="match status" value="1"/>
</dbReference>
<accession>A0A1R3X410</accession>
<dbReference type="GO" id="GO:0016853">
    <property type="term" value="F:isomerase activity"/>
    <property type="evidence" value="ECO:0007669"/>
    <property type="project" value="UniProtKB-KW"/>
</dbReference>
<dbReference type="GO" id="GO:0015036">
    <property type="term" value="F:disulfide oxidoreductase activity"/>
    <property type="evidence" value="ECO:0007669"/>
    <property type="project" value="UniProtKB-ARBA"/>
</dbReference>
<dbReference type="OrthoDB" id="9799347at2"/>
<dbReference type="InterPro" id="IPR000866">
    <property type="entry name" value="AhpC/TSA"/>
</dbReference>
<evidence type="ECO:0000259" key="3">
    <source>
        <dbReference type="PROSITE" id="PS51352"/>
    </source>
</evidence>
<dbReference type="InterPro" id="IPR036249">
    <property type="entry name" value="Thioredoxin-like_sf"/>
</dbReference>
<dbReference type="RefSeq" id="WP_076659491.1">
    <property type="nucleotide sequence ID" value="NZ_FTPR01000001.1"/>
</dbReference>
<dbReference type="InterPro" id="IPR017937">
    <property type="entry name" value="Thioredoxin_CS"/>
</dbReference>
<dbReference type="CDD" id="cd02966">
    <property type="entry name" value="TlpA_like_family"/>
    <property type="match status" value="1"/>
</dbReference>
<dbReference type="PROSITE" id="PS51352">
    <property type="entry name" value="THIOREDOXIN_2"/>
    <property type="match status" value="1"/>
</dbReference>
<dbReference type="SUPFAM" id="SSF52833">
    <property type="entry name" value="Thioredoxin-like"/>
    <property type="match status" value="1"/>
</dbReference>
<feature type="chain" id="PRO_5012571298" evidence="2">
    <location>
        <begin position="23"/>
        <end position="186"/>
    </location>
</feature>
<dbReference type="PROSITE" id="PS00194">
    <property type="entry name" value="THIOREDOXIN_1"/>
    <property type="match status" value="1"/>
</dbReference>
<reference evidence="5" key="1">
    <citation type="submission" date="2017-01" db="EMBL/GenBank/DDBJ databases">
        <authorList>
            <person name="Varghese N."/>
            <person name="Submissions S."/>
        </authorList>
    </citation>
    <scope>NUCLEOTIDE SEQUENCE [LARGE SCALE GENOMIC DNA]</scope>
    <source>
        <strain evidence="5">DSM 29591</strain>
    </source>
</reference>
<protein>
    <submittedName>
        <fullName evidence="4">Thiol-disulfide isomerase or thioredoxin</fullName>
    </submittedName>
</protein>
<name>A0A1R3X410_9RHOB</name>
<sequence length="186" mass="20170">MRKLISALLYTALMGLANTGHADVAMAEALREGDMRKLNFHSTPVAASDVPFTGADGSEMTLADFSGKYVVLNFWATWCAPCRVEMPHLSALQTAMGGDRMEVVTIATGRNPLPVMQRFFEEIDVDNLPLHTDPRQSLARGMGVLGLPVTVILDPDGYEVARMQGEADWSSENAMAIMQALIGPES</sequence>
<gene>
    <name evidence="4" type="ORF">SAMN05421665_2113</name>
</gene>
<dbReference type="STRING" id="287098.SAMN05421665_2113"/>